<reference evidence="1" key="1">
    <citation type="submission" date="2021-03" db="EMBL/GenBank/DDBJ databases">
        <authorList>
            <consortium name="DOE Joint Genome Institute"/>
            <person name="Ahrendt S."/>
            <person name="Looney B.P."/>
            <person name="Miyauchi S."/>
            <person name="Morin E."/>
            <person name="Drula E."/>
            <person name="Courty P.E."/>
            <person name="Chicoki N."/>
            <person name="Fauchery L."/>
            <person name="Kohler A."/>
            <person name="Kuo A."/>
            <person name="Labutti K."/>
            <person name="Pangilinan J."/>
            <person name="Lipzen A."/>
            <person name="Riley R."/>
            <person name="Andreopoulos W."/>
            <person name="He G."/>
            <person name="Johnson J."/>
            <person name="Barry K.W."/>
            <person name="Grigoriev I.V."/>
            <person name="Nagy L."/>
            <person name="Hibbett D."/>
            <person name="Henrissat B."/>
            <person name="Matheny P.B."/>
            <person name="Labbe J."/>
            <person name="Martin F."/>
        </authorList>
    </citation>
    <scope>NUCLEOTIDE SEQUENCE</scope>
    <source>
        <strain evidence="1">HHB10654</strain>
    </source>
</reference>
<organism evidence="1 2">
    <name type="scientific">Artomyces pyxidatus</name>
    <dbReference type="NCBI Taxonomy" id="48021"/>
    <lineage>
        <taxon>Eukaryota</taxon>
        <taxon>Fungi</taxon>
        <taxon>Dikarya</taxon>
        <taxon>Basidiomycota</taxon>
        <taxon>Agaricomycotina</taxon>
        <taxon>Agaricomycetes</taxon>
        <taxon>Russulales</taxon>
        <taxon>Auriscalpiaceae</taxon>
        <taxon>Artomyces</taxon>
    </lineage>
</organism>
<reference evidence="1" key="2">
    <citation type="journal article" date="2022" name="New Phytol.">
        <title>Evolutionary transition to the ectomycorrhizal habit in the genomes of a hyperdiverse lineage of mushroom-forming fungi.</title>
        <authorList>
            <person name="Looney B."/>
            <person name="Miyauchi S."/>
            <person name="Morin E."/>
            <person name="Drula E."/>
            <person name="Courty P.E."/>
            <person name="Kohler A."/>
            <person name="Kuo A."/>
            <person name="LaButti K."/>
            <person name="Pangilinan J."/>
            <person name="Lipzen A."/>
            <person name="Riley R."/>
            <person name="Andreopoulos W."/>
            <person name="He G."/>
            <person name="Johnson J."/>
            <person name="Nolan M."/>
            <person name="Tritt A."/>
            <person name="Barry K.W."/>
            <person name="Grigoriev I.V."/>
            <person name="Nagy L.G."/>
            <person name="Hibbett D."/>
            <person name="Henrissat B."/>
            <person name="Matheny P.B."/>
            <person name="Labbe J."/>
            <person name="Martin F.M."/>
        </authorList>
    </citation>
    <scope>NUCLEOTIDE SEQUENCE</scope>
    <source>
        <strain evidence="1">HHB10654</strain>
    </source>
</reference>
<protein>
    <submittedName>
        <fullName evidence="1">Uncharacterized protein</fullName>
    </submittedName>
</protein>
<dbReference type="Proteomes" id="UP000814140">
    <property type="component" value="Unassembled WGS sequence"/>
</dbReference>
<evidence type="ECO:0000313" key="2">
    <source>
        <dbReference type="Proteomes" id="UP000814140"/>
    </source>
</evidence>
<sequence>MPAVADVKPTLGALLLGGFTAIALSGVVATQTFLYFRMYRKDILRIKAMVFIVWALDATHTCLVCFSIWDYVILNFGDAAIHDFIPTSVALTVAMTALVTFITHLFFSHRVLRLSKNNWWLATPLIFLAICRLAAALVTTIEMGRLHSFHAYTSKFSSVFTLGLALSSALDVLIAFAMCFYLQTSRTGFGKMDHIIDLIMIYTFNNGALTCITTIISMICWLTMRQNLVFMALHFAISKLYANSLLATLNTRRSLRGHVQSSVGGDHDHPMPVLFPDSYNRRLARGSRFPTGSAHTADDADQVGTKASTSTVVQLDINTLTPLRPQQQLQINVEKTIHYDVEGSPSDISPLS</sequence>
<evidence type="ECO:0000313" key="1">
    <source>
        <dbReference type="EMBL" id="KAI0065815.1"/>
    </source>
</evidence>
<keyword evidence="2" id="KW-1185">Reference proteome</keyword>
<accession>A0ACB8TBW2</accession>
<gene>
    <name evidence="1" type="ORF">BV25DRAFT_1897903</name>
</gene>
<proteinExistence type="predicted"/>
<name>A0ACB8TBW2_9AGAM</name>
<dbReference type="EMBL" id="MU277194">
    <property type="protein sequence ID" value="KAI0065815.1"/>
    <property type="molecule type" value="Genomic_DNA"/>
</dbReference>
<comment type="caution">
    <text evidence="1">The sequence shown here is derived from an EMBL/GenBank/DDBJ whole genome shotgun (WGS) entry which is preliminary data.</text>
</comment>